<feature type="region of interest" description="Disordered" evidence="3">
    <location>
        <begin position="84"/>
        <end position="105"/>
    </location>
</feature>
<accession>A0A9R0IPK1</accession>
<protein>
    <submittedName>
        <fullName evidence="5">Protein IQ-DOMAIN 33</fullName>
    </submittedName>
</protein>
<dbReference type="OrthoDB" id="779903at2759"/>
<gene>
    <name evidence="5" type="primary">LOC110791472</name>
</gene>
<feature type="compositionally biased region" description="Basic and acidic residues" evidence="3">
    <location>
        <begin position="319"/>
        <end position="329"/>
    </location>
</feature>
<dbReference type="PANTHER" id="PTHR32295:SF15">
    <property type="entry name" value="PROTEIN IQ-DOMAIN 33"/>
    <property type="match status" value="1"/>
</dbReference>
<dbReference type="GeneID" id="110791472"/>
<keyword evidence="1" id="KW-0112">Calmodulin-binding</keyword>
<evidence type="ECO:0000256" key="1">
    <source>
        <dbReference type="ARBA" id="ARBA00022860"/>
    </source>
</evidence>
<comment type="similarity">
    <text evidence="2">Belongs to the IQD family.</text>
</comment>
<name>A0A9R0IPK1_SPIOL</name>
<dbReference type="AlphaFoldDB" id="A0A9R0IPK1"/>
<proteinExistence type="inferred from homology"/>
<reference evidence="5" key="2">
    <citation type="submission" date="2025-08" db="UniProtKB">
        <authorList>
            <consortium name="RefSeq"/>
        </authorList>
    </citation>
    <scope>IDENTIFICATION</scope>
    <source>
        <tissue evidence="5">Leaf</tissue>
    </source>
</reference>
<dbReference type="GO" id="GO:0005516">
    <property type="term" value="F:calmodulin binding"/>
    <property type="evidence" value="ECO:0007669"/>
    <property type="project" value="UniProtKB-KW"/>
</dbReference>
<dbReference type="PROSITE" id="PS50096">
    <property type="entry name" value="IQ"/>
    <property type="match status" value="1"/>
</dbReference>
<sequence length="406" mass="46250">MGITGELVRSVFSKSRSIKIKTDEINMKFNGVEKKRWKTSVKSYLCGDELFDSVVAEEDSASVRSRSSEATVMQMLQDDGYSTQDIESTKYDNPNRDHNSFSSNSFDEDTAATIIQSAFRGFKVRSLRETTDFQNDFEEGMKSPGRESMATSIEVQTGNSIGVVSIQEEDTSASTKLHHKLKSSAYKPKEDWNDSTLDSTKSKMRIQNRLEAMTRRERALAYAFSQQLRICSKKKHTKSDPDMGWSWLERWMATRQIEVPLVEEEDYYTKQLTENEAVSRTKARPFLRKKFLDLSFEEKESCGSNEIPVQVDTSTNSNGEDKHGYDSPRNRLKNPTSISRTKTVPTYHYQKEYSKVSKKNRSKETENNTRQKARQSESSSSICNDGASWSPPPDHSVSGHNSKSDP</sequence>
<dbReference type="KEGG" id="soe:110791472"/>
<organism evidence="4 5">
    <name type="scientific">Spinacia oleracea</name>
    <name type="common">Spinach</name>
    <dbReference type="NCBI Taxonomy" id="3562"/>
    <lineage>
        <taxon>Eukaryota</taxon>
        <taxon>Viridiplantae</taxon>
        <taxon>Streptophyta</taxon>
        <taxon>Embryophyta</taxon>
        <taxon>Tracheophyta</taxon>
        <taxon>Spermatophyta</taxon>
        <taxon>Magnoliopsida</taxon>
        <taxon>eudicotyledons</taxon>
        <taxon>Gunneridae</taxon>
        <taxon>Pentapetalae</taxon>
        <taxon>Caryophyllales</taxon>
        <taxon>Chenopodiaceae</taxon>
        <taxon>Chenopodioideae</taxon>
        <taxon>Anserineae</taxon>
        <taxon>Spinacia</taxon>
    </lineage>
</organism>
<dbReference type="InterPro" id="IPR000048">
    <property type="entry name" value="IQ_motif_EF-hand-BS"/>
</dbReference>
<dbReference type="CDD" id="cd23767">
    <property type="entry name" value="IQCD"/>
    <property type="match status" value="1"/>
</dbReference>
<feature type="compositionally biased region" description="Polar residues" evidence="3">
    <location>
        <begin position="333"/>
        <end position="344"/>
    </location>
</feature>
<dbReference type="Proteomes" id="UP000813463">
    <property type="component" value="Chromosome 2"/>
</dbReference>
<feature type="region of interest" description="Disordered" evidence="3">
    <location>
        <begin position="303"/>
        <end position="406"/>
    </location>
</feature>
<evidence type="ECO:0000313" key="4">
    <source>
        <dbReference type="Proteomes" id="UP000813463"/>
    </source>
</evidence>
<evidence type="ECO:0000256" key="3">
    <source>
        <dbReference type="SAM" id="MobiDB-lite"/>
    </source>
</evidence>
<feature type="compositionally biased region" description="Basic and acidic residues" evidence="3">
    <location>
        <begin position="87"/>
        <end position="99"/>
    </location>
</feature>
<dbReference type="PANTHER" id="PTHR32295">
    <property type="entry name" value="IQ-DOMAIN 5-RELATED"/>
    <property type="match status" value="1"/>
</dbReference>
<dbReference type="Pfam" id="PF00612">
    <property type="entry name" value="IQ"/>
    <property type="match status" value="1"/>
</dbReference>
<evidence type="ECO:0000256" key="2">
    <source>
        <dbReference type="ARBA" id="ARBA00024341"/>
    </source>
</evidence>
<dbReference type="RefSeq" id="XP_021851914.1">
    <property type="nucleotide sequence ID" value="XM_021996222.2"/>
</dbReference>
<evidence type="ECO:0000313" key="5">
    <source>
        <dbReference type="RefSeq" id="XP_021851914.1"/>
    </source>
</evidence>
<reference evidence="4" key="1">
    <citation type="journal article" date="2021" name="Nat. Commun.">
        <title>Genomic analyses provide insights into spinach domestication and the genetic basis of agronomic traits.</title>
        <authorList>
            <person name="Cai X."/>
            <person name="Sun X."/>
            <person name="Xu C."/>
            <person name="Sun H."/>
            <person name="Wang X."/>
            <person name="Ge C."/>
            <person name="Zhang Z."/>
            <person name="Wang Q."/>
            <person name="Fei Z."/>
            <person name="Jiao C."/>
            <person name="Wang Q."/>
        </authorList>
    </citation>
    <scope>NUCLEOTIDE SEQUENCE [LARGE SCALE GENOMIC DNA]</scope>
    <source>
        <strain evidence="4">cv. Varoflay</strain>
    </source>
</reference>
<keyword evidence="4" id="KW-1185">Reference proteome</keyword>